<organism evidence="1 2">
    <name type="scientific">Skermania pinensis</name>
    <dbReference type="NCBI Taxonomy" id="39122"/>
    <lineage>
        <taxon>Bacteria</taxon>
        <taxon>Bacillati</taxon>
        <taxon>Actinomycetota</taxon>
        <taxon>Actinomycetes</taxon>
        <taxon>Mycobacteriales</taxon>
        <taxon>Gordoniaceae</taxon>
        <taxon>Skermania</taxon>
    </lineage>
</organism>
<gene>
    <name evidence="1" type="ORF">KV203_14525</name>
</gene>
<dbReference type="RefSeq" id="WP_066471113.1">
    <property type="nucleotide sequence ID" value="NZ_CBCRUZ010000011.1"/>
</dbReference>
<dbReference type="EMBL" id="CP079105">
    <property type="protein sequence ID" value="QXQ13097.1"/>
    <property type="molecule type" value="Genomic_DNA"/>
</dbReference>
<dbReference type="Proteomes" id="UP000887023">
    <property type="component" value="Chromosome"/>
</dbReference>
<keyword evidence="2" id="KW-1185">Reference proteome</keyword>
<reference evidence="1" key="1">
    <citation type="submission" date="2021-07" db="EMBL/GenBank/DDBJ databases">
        <title>Candidatus Kaistella beijingensis sp. nov. isolated from a municipal wastewater treatment plant is involved in sludge foaming.</title>
        <authorList>
            <person name="Song Y."/>
            <person name="Liu S.-J."/>
        </authorList>
    </citation>
    <scope>NUCLEOTIDE SEQUENCE</scope>
    <source>
        <strain evidence="1">DSM 43998</strain>
    </source>
</reference>
<protein>
    <recommendedName>
        <fullName evidence="3">DUF4403 family protein</fullName>
    </recommendedName>
</protein>
<evidence type="ECO:0000313" key="1">
    <source>
        <dbReference type="EMBL" id="QXQ13097.1"/>
    </source>
</evidence>
<proteinExistence type="predicted"/>
<evidence type="ECO:0008006" key="3">
    <source>
        <dbReference type="Google" id="ProtNLM"/>
    </source>
</evidence>
<name>A0ABX8S7W6_9ACTN</name>
<evidence type="ECO:0000313" key="2">
    <source>
        <dbReference type="Proteomes" id="UP000887023"/>
    </source>
</evidence>
<sequence length="252" mass="25369">MIEFRTGRRALLIALSVLVGVVTCVGSSAAAGGGRTAPAPSLPAAQPDFLPAPTALRLFADRIRLIKPTALVTGSPIALANGTMSPPDTIYLKVSRIELDNLSITVPSGGTTITIANQGAGADAAAAGSGPDAVVDLWIQIHALQLCVTPQLFQQLAIGYAGVFGGALDQVLQMIDDAFAPAVAGPLATVGPCVPAAPLLPLVGVFLANGVPLPDGKLEAGAADISVWAVKVRNSAGVGSFILPRSLLQVGS</sequence>
<accession>A0ABX8S7W6</accession>